<feature type="compositionally biased region" description="Low complexity" evidence="4">
    <location>
        <begin position="581"/>
        <end position="590"/>
    </location>
</feature>
<dbReference type="WBParaSite" id="PSAMB.scaffold5145size12513.g25970.t1">
    <property type="protein sequence ID" value="PSAMB.scaffold5145size12513.g25970.t1"/>
    <property type="gene ID" value="PSAMB.scaffold5145size12513.g25970"/>
</dbReference>
<feature type="compositionally biased region" description="Polar residues" evidence="4">
    <location>
        <begin position="396"/>
        <end position="406"/>
    </location>
</feature>
<dbReference type="InterPro" id="IPR008936">
    <property type="entry name" value="Rho_GTPase_activation_prot"/>
</dbReference>
<dbReference type="InterPro" id="IPR046349">
    <property type="entry name" value="C1-like_sf"/>
</dbReference>
<dbReference type="InterPro" id="IPR000198">
    <property type="entry name" value="RhoGAP_dom"/>
</dbReference>
<name>A0A914WRN8_9BILA</name>
<dbReference type="GO" id="GO:0046872">
    <property type="term" value="F:metal ion binding"/>
    <property type="evidence" value="ECO:0007669"/>
    <property type="project" value="UniProtKB-KW"/>
</dbReference>
<dbReference type="GO" id="GO:0007165">
    <property type="term" value="P:signal transduction"/>
    <property type="evidence" value="ECO:0007669"/>
    <property type="project" value="InterPro"/>
</dbReference>
<dbReference type="PANTHER" id="PTHR15228:SF25">
    <property type="entry name" value="F-BAR DOMAIN-CONTAINING PROTEIN"/>
    <property type="match status" value="1"/>
</dbReference>
<dbReference type="SUPFAM" id="SSF57889">
    <property type="entry name" value="Cysteine-rich domain"/>
    <property type="match status" value="1"/>
</dbReference>
<feature type="compositionally biased region" description="Polar residues" evidence="4">
    <location>
        <begin position="58"/>
        <end position="67"/>
    </location>
</feature>
<keyword evidence="2" id="KW-0479">Metal-binding</keyword>
<dbReference type="PROSITE" id="PS50238">
    <property type="entry name" value="RHOGAP"/>
    <property type="match status" value="1"/>
</dbReference>
<dbReference type="Pfam" id="PF00130">
    <property type="entry name" value="C1_1"/>
    <property type="match status" value="1"/>
</dbReference>
<feature type="region of interest" description="Disordered" evidence="4">
    <location>
        <begin position="581"/>
        <end position="608"/>
    </location>
</feature>
<dbReference type="Proteomes" id="UP000887566">
    <property type="component" value="Unplaced"/>
</dbReference>
<keyword evidence="3" id="KW-0862">Zinc</keyword>
<dbReference type="InterPro" id="IPR002219">
    <property type="entry name" value="PKC_DAG/PE"/>
</dbReference>
<protein>
    <submittedName>
        <fullName evidence="8">Uncharacterized protein</fullName>
    </submittedName>
</protein>
<reference evidence="8" key="1">
    <citation type="submission" date="2022-11" db="UniProtKB">
        <authorList>
            <consortium name="WormBaseParasite"/>
        </authorList>
    </citation>
    <scope>IDENTIFICATION</scope>
</reference>
<dbReference type="SMART" id="SM00109">
    <property type="entry name" value="C1"/>
    <property type="match status" value="1"/>
</dbReference>
<dbReference type="Gene3D" id="3.30.60.20">
    <property type="match status" value="1"/>
</dbReference>
<evidence type="ECO:0000259" key="6">
    <source>
        <dbReference type="PROSITE" id="PS50238"/>
    </source>
</evidence>
<dbReference type="SMART" id="SM00324">
    <property type="entry name" value="RhoGAP"/>
    <property type="match status" value="1"/>
</dbReference>
<feature type="domain" description="Phorbol-ester/DAG-type" evidence="5">
    <location>
        <begin position="72"/>
        <end position="117"/>
    </location>
</feature>
<feature type="compositionally biased region" description="Acidic residues" evidence="4">
    <location>
        <begin position="383"/>
        <end position="393"/>
    </location>
</feature>
<evidence type="ECO:0000256" key="4">
    <source>
        <dbReference type="SAM" id="MobiDB-lite"/>
    </source>
</evidence>
<dbReference type="SUPFAM" id="SSF48350">
    <property type="entry name" value="GTPase activation domain, GAP"/>
    <property type="match status" value="1"/>
</dbReference>
<accession>A0A914WRN8</accession>
<evidence type="ECO:0000256" key="2">
    <source>
        <dbReference type="ARBA" id="ARBA00022723"/>
    </source>
</evidence>
<proteinExistence type="predicted"/>
<feature type="region of interest" description="Disordered" evidence="4">
    <location>
        <begin position="1"/>
        <end position="74"/>
    </location>
</feature>
<dbReference type="CDD" id="cd20816">
    <property type="entry name" value="C1_GMIP-like"/>
    <property type="match status" value="1"/>
</dbReference>
<dbReference type="PANTHER" id="PTHR15228">
    <property type="entry name" value="SPERMATHECAL PHYSIOLOGY VARIANT"/>
    <property type="match status" value="1"/>
</dbReference>
<organism evidence="7 8">
    <name type="scientific">Plectus sambesii</name>
    <dbReference type="NCBI Taxonomy" id="2011161"/>
    <lineage>
        <taxon>Eukaryota</taxon>
        <taxon>Metazoa</taxon>
        <taxon>Ecdysozoa</taxon>
        <taxon>Nematoda</taxon>
        <taxon>Chromadorea</taxon>
        <taxon>Plectida</taxon>
        <taxon>Plectina</taxon>
        <taxon>Plectoidea</taxon>
        <taxon>Plectidae</taxon>
        <taxon>Plectus</taxon>
    </lineage>
</organism>
<dbReference type="InterPro" id="IPR051025">
    <property type="entry name" value="RhoGAP"/>
</dbReference>
<evidence type="ECO:0000313" key="8">
    <source>
        <dbReference type="WBParaSite" id="PSAMB.scaffold5145size12513.g25970.t1"/>
    </source>
</evidence>
<evidence type="ECO:0000256" key="1">
    <source>
        <dbReference type="ARBA" id="ARBA00022468"/>
    </source>
</evidence>
<dbReference type="Gene3D" id="1.10.555.10">
    <property type="entry name" value="Rho GTPase activation protein"/>
    <property type="match status" value="1"/>
</dbReference>
<evidence type="ECO:0000256" key="3">
    <source>
        <dbReference type="ARBA" id="ARBA00022833"/>
    </source>
</evidence>
<sequence length="628" mass="69823">MEGKISVFRNPDKSLSDEDLPGDGSLSVREHRRNAIGPVDHQVGINDTPPRTHARPGRTNSEASTLSDAARSHRLHRTRQPAKCSHCDALSLLSTVTCAQCGMNWHKSCLPRIVFRCGSQRALTNAARRMSVFGVPLKGHLDDNHRTVPLILERCVDELERRGTRVKGLYRTCGVKSKIEQICEIFERSTDVDLSDVHPTNIASVVKLYLRQLPDPLMTQALYSDWIEFGQQCAKEKEQQQEVEAFHCQVVGRARHLLSRLVSQNVETLKFLMLHLHRLTWFEVDNLMTAANIGAVISPSLMWSNQGDFSPTAGGGGIDPARALMKDAHIQGRVVELLVKCAYKIFEVDGDHDWREFFERYPDVERPTPVDPDFEDKIPKVDMEDEETDDILEETVSGSGESTDGQAHSFPGQPPTPDLLKNTNTSRYKAASACSTGDELDDITYQSTPTKIPQGGGSASRPTPAPRPSQKTNTTNASSTTQSPQRSKSSNFGRARPMRDKKRSYTTSILISPRIERRTILPPRQRSMDDTYVSSGDFTVSTSAGDVTVDVRKGQFYIGLANKEGGGSSDHLNAVNRVETQQLQNEQSQQAADHRSRPHRSLHQQQPDNKLCLESVGLLFSGADDSYV</sequence>
<feature type="domain" description="Rho-GAP" evidence="6">
    <location>
        <begin position="135"/>
        <end position="346"/>
    </location>
</feature>
<evidence type="ECO:0000259" key="5">
    <source>
        <dbReference type="PROSITE" id="PS50081"/>
    </source>
</evidence>
<feature type="compositionally biased region" description="Low complexity" evidence="4">
    <location>
        <begin position="468"/>
        <end position="483"/>
    </location>
</feature>
<dbReference type="AlphaFoldDB" id="A0A914WRN8"/>
<keyword evidence="7" id="KW-1185">Reference proteome</keyword>
<dbReference type="Pfam" id="PF00620">
    <property type="entry name" value="RhoGAP"/>
    <property type="match status" value="1"/>
</dbReference>
<evidence type="ECO:0000313" key="7">
    <source>
        <dbReference type="Proteomes" id="UP000887566"/>
    </source>
</evidence>
<dbReference type="PROSITE" id="PS50081">
    <property type="entry name" value="ZF_DAG_PE_2"/>
    <property type="match status" value="1"/>
</dbReference>
<feature type="region of interest" description="Disordered" evidence="4">
    <location>
        <begin position="365"/>
        <end position="511"/>
    </location>
</feature>
<dbReference type="GO" id="GO:0005096">
    <property type="term" value="F:GTPase activator activity"/>
    <property type="evidence" value="ECO:0007669"/>
    <property type="project" value="UniProtKB-KW"/>
</dbReference>
<dbReference type="GO" id="GO:0051056">
    <property type="term" value="P:regulation of small GTPase mediated signal transduction"/>
    <property type="evidence" value="ECO:0007669"/>
    <property type="project" value="UniProtKB-ARBA"/>
</dbReference>
<keyword evidence="1" id="KW-0343">GTPase activation</keyword>